<dbReference type="Proteomes" id="UP000199628">
    <property type="component" value="Unassembled WGS sequence"/>
</dbReference>
<proteinExistence type="predicted"/>
<reference evidence="2" key="1">
    <citation type="submission" date="2016-10" db="EMBL/GenBank/DDBJ databases">
        <authorList>
            <person name="Varghese N."/>
            <person name="Submissions S."/>
        </authorList>
    </citation>
    <scope>NUCLEOTIDE SEQUENCE [LARGE SCALE GENOMIC DNA]</scope>
    <source>
        <strain evidence="2">CGMCC 1.9108</strain>
    </source>
</reference>
<protein>
    <recommendedName>
        <fullName evidence="3">HutD protein</fullName>
    </recommendedName>
</protein>
<dbReference type="InterPro" id="IPR010282">
    <property type="entry name" value="Uncharacterised_HutD/Ves"/>
</dbReference>
<dbReference type="PANTHER" id="PTHR37943">
    <property type="entry name" value="PROTEIN VES"/>
    <property type="match status" value="1"/>
</dbReference>
<dbReference type="STRING" id="639004.SAMN04488239_101237"/>
<accession>A0A1G6IZ03</accession>
<dbReference type="OrthoDB" id="9800082at2"/>
<dbReference type="Gene3D" id="2.60.120.10">
    <property type="entry name" value="Jelly Rolls"/>
    <property type="match status" value="1"/>
</dbReference>
<dbReference type="CDD" id="cd20293">
    <property type="entry name" value="cupin_HutD_N"/>
    <property type="match status" value="1"/>
</dbReference>
<dbReference type="AlphaFoldDB" id="A0A1G6IZ03"/>
<dbReference type="Pfam" id="PF05962">
    <property type="entry name" value="HutD"/>
    <property type="match status" value="1"/>
</dbReference>
<sequence length="174" mass="18745">MRVLDPLTLASVPWRNGGGVTREIAGNPPLWRLSLADVASEGPFSVFAGLRRILTVIEGAGMELHFEQRTEQARFGQPLSFSGDEPIAGRLPHGPVRDLNLIFDPGQVIASVAPVSGPRTLPVYTDEVALHVLSGRAGCDGMDVTGGRMILHRTAPLELDHDTLALRVTVSRRP</sequence>
<dbReference type="EMBL" id="FMZV01000001">
    <property type="protein sequence ID" value="SDC11748.1"/>
    <property type="molecule type" value="Genomic_DNA"/>
</dbReference>
<keyword evidence="2" id="KW-1185">Reference proteome</keyword>
<dbReference type="InterPro" id="IPR014710">
    <property type="entry name" value="RmlC-like_jellyroll"/>
</dbReference>
<evidence type="ECO:0000313" key="1">
    <source>
        <dbReference type="EMBL" id="SDC11748.1"/>
    </source>
</evidence>
<evidence type="ECO:0008006" key="3">
    <source>
        <dbReference type="Google" id="ProtNLM"/>
    </source>
</evidence>
<name>A0A1G6IZ03_9RHOB</name>
<dbReference type="PANTHER" id="PTHR37943:SF1">
    <property type="entry name" value="PROTEIN VES"/>
    <property type="match status" value="1"/>
</dbReference>
<organism evidence="1 2">
    <name type="scientific">Ruegeria marina</name>
    <dbReference type="NCBI Taxonomy" id="639004"/>
    <lineage>
        <taxon>Bacteria</taxon>
        <taxon>Pseudomonadati</taxon>
        <taxon>Pseudomonadota</taxon>
        <taxon>Alphaproteobacteria</taxon>
        <taxon>Rhodobacterales</taxon>
        <taxon>Roseobacteraceae</taxon>
        <taxon>Ruegeria</taxon>
    </lineage>
</organism>
<dbReference type="InterPro" id="IPR011051">
    <property type="entry name" value="RmlC_Cupin_sf"/>
</dbReference>
<evidence type="ECO:0000313" key="2">
    <source>
        <dbReference type="Proteomes" id="UP000199628"/>
    </source>
</evidence>
<dbReference type="SUPFAM" id="SSF51182">
    <property type="entry name" value="RmlC-like cupins"/>
    <property type="match status" value="1"/>
</dbReference>
<dbReference type="RefSeq" id="WP_093026867.1">
    <property type="nucleotide sequence ID" value="NZ_FMZV01000001.1"/>
</dbReference>
<gene>
    <name evidence="1" type="ORF">SAMN04488239_101237</name>
</gene>